<accession>A0ABV7D7Q2</accession>
<feature type="domain" description="HTH araC/xylS-type" evidence="7">
    <location>
        <begin position="87"/>
        <end position="184"/>
    </location>
</feature>
<name>A0ABV7D7Q2_9PROT</name>
<dbReference type="SUPFAM" id="SSF57884">
    <property type="entry name" value="Ada DNA repair protein, N-terminal domain (N-Ada 10)"/>
    <property type="match status" value="1"/>
</dbReference>
<keyword evidence="5" id="KW-0010">Activator</keyword>
<evidence type="ECO:0000256" key="3">
    <source>
        <dbReference type="ARBA" id="ARBA00023015"/>
    </source>
</evidence>
<keyword evidence="3" id="KW-0805">Transcription regulation</keyword>
<dbReference type="InterPro" id="IPR020449">
    <property type="entry name" value="Tscrpt_reg_AraC-type_HTH"/>
</dbReference>
<evidence type="ECO:0000256" key="5">
    <source>
        <dbReference type="ARBA" id="ARBA00023159"/>
    </source>
</evidence>
<keyword evidence="6" id="KW-0804">Transcription</keyword>
<keyword evidence="2" id="KW-0808">Transferase</keyword>
<dbReference type="InterPro" id="IPR016220">
    <property type="entry name" value="Me-P-triester_DNA_alkyl-Trfase"/>
</dbReference>
<dbReference type="SMART" id="SM00342">
    <property type="entry name" value="HTH_ARAC"/>
    <property type="match status" value="1"/>
</dbReference>
<dbReference type="Gene3D" id="3.40.10.10">
    <property type="entry name" value="DNA Methylphosphotriester Repair Domain"/>
    <property type="match status" value="1"/>
</dbReference>
<evidence type="ECO:0000256" key="2">
    <source>
        <dbReference type="ARBA" id="ARBA00022603"/>
    </source>
</evidence>
<dbReference type="PIRSF" id="PIRSF000408">
    <property type="entry name" value="Alkyltransferas_AdaA"/>
    <property type="match status" value="1"/>
</dbReference>
<evidence type="ECO:0000313" key="9">
    <source>
        <dbReference type="Proteomes" id="UP001595444"/>
    </source>
</evidence>
<reference evidence="9" key="1">
    <citation type="journal article" date="2019" name="Int. J. Syst. Evol. Microbiol.">
        <title>The Global Catalogue of Microorganisms (GCM) 10K type strain sequencing project: providing services to taxonomists for standard genome sequencing and annotation.</title>
        <authorList>
            <consortium name="The Broad Institute Genomics Platform"/>
            <consortium name="The Broad Institute Genome Sequencing Center for Infectious Disease"/>
            <person name="Wu L."/>
            <person name="Ma J."/>
        </authorList>
    </citation>
    <scope>NUCLEOTIDE SEQUENCE [LARGE SCALE GENOMIC DNA]</scope>
    <source>
        <strain evidence="9">KCTC 62164</strain>
    </source>
</reference>
<keyword evidence="9" id="KW-1185">Reference proteome</keyword>
<dbReference type="InterPro" id="IPR018060">
    <property type="entry name" value="HTH_AraC"/>
</dbReference>
<evidence type="ECO:0000259" key="7">
    <source>
        <dbReference type="PROSITE" id="PS01124"/>
    </source>
</evidence>
<proteinExistence type="predicted"/>
<dbReference type="Gene3D" id="1.10.10.60">
    <property type="entry name" value="Homeodomain-like"/>
    <property type="match status" value="2"/>
</dbReference>
<organism evidence="8 9">
    <name type="scientific">Kordiimonas pumila</name>
    <dbReference type="NCBI Taxonomy" id="2161677"/>
    <lineage>
        <taxon>Bacteria</taxon>
        <taxon>Pseudomonadati</taxon>
        <taxon>Pseudomonadota</taxon>
        <taxon>Alphaproteobacteria</taxon>
        <taxon>Kordiimonadales</taxon>
        <taxon>Kordiimonadaceae</taxon>
        <taxon>Kordiimonas</taxon>
    </lineage>
</organism>
<keyword evidence="4" id="KW-0238">DNA-binding</keyword>
<dbReference type="PRINTS" id="PR00032">
    <property type="entry name" value="HTHARAC"/>
</dbReference>
<dbReference type="EMBL" id="JBHRSL010000010">
    <property type="protein sequence ID" value="MFC3052662.1"/>
    <property type="molecule type" value="Genomic_DNA"/>
</dbReference>
<dbReference type="Proteomes" id="UP001595444">
    <property type="component" value="Unassembled WGS sequence"/>
</dbReference>
<dbReference type="InterPro" id="IPR004026">
    <property type="entry name" value="Ada_DNA_repair_Zn-bd"/>
</dbReference>
<dbReference type="PANTHER" id="PTHR43280">
    <property type="entry name" value="ARAC-FAMILY TRANSCRIPTIONAL REGULATOR"/>
    <property type="match status" value="1"/>
</dbReference>
<gene>
    <name evidence="8" type="ORF">ACFOKA_12175</name>
</gene>
<dbReference type="SUPFAM" id="SSF46689">
    <property type="entry name" value="Homeodomain-like"/>
    <property type="match status" value="2"/>
</dbReference>
<dbReference type="Pfam" id="PF12833">
    <property type="entry name" value="HTH_18"/>
    <property type="match status" value="1"/>
</dbReference>
<keyword evidence="2" id="KW-0489">Methyltransferase</keyword>
<sequence length="186" mass="21088">MKETHNILYEALLNRDPTFDGRLFFAVVTTGIYCRPVCPAPKPKPQNVLYFPKADAAQKAGFRPCKRCRPEAREGSPAWKGTQATLERALRILATPLSDKSIEQVADSLGITDRHLRRLFQHYLGKSPLDVRQEQRLQLALTLLTDKKSRITDIAYSSGFSSLRRFNAAFKIAYGLSPSNWRKEHA</sequence>
<dbReference type="Pfam" id="PF02805">
    <property type="entry name" value="Ada_Zn_binding"/>
    <property type="match status" value="1"/>
</dbReference>
<evidence type="ECO:0000256" key="6">
    <source>
        <dbReference type="ARBA" id="ARBA00023163"/>
    </source>
</evidence>
<dbReference type="RefSeq" id="WP_194213685.1">
    <property type="nucleotide sequence ID" value="NZ_CP061205.1"/>
</dbReference>
<protein>
    <submittedName>
        <fullName evidence="8">Bifunctional transcriptional activator/DNA repair enzyme AdaA</fullName>
    </submittedName>
</protein>
<evidence type="ECO:0000256" key="1">
    <source>
        <dbReference type="ARBA" id="ARBA00001947"/>
    </source>
</evidence>
<dbReference type="InterPro" id="IPR009057">
    <property type="entry name" value="Homeodomain-like_sf"/>
</dbReference>
<evidence type="ECO:0000313" key="8">
    <source>
        <dbReference type="EMBL" id="MFC3052662.1"/>
    </source>
</evidence>
<dbReference type="PANTHER" id="PTHR43280:SF2">
    <property type="entry name" value="HTH-TYPE TRANSCRIPTIONAL REGULATOR EXSA"/>
    <property type="match status" value="1"/>
</dbReference>
<comment type="cofactor">
    <cofactor evidence="1">
        <name>Zn(2+)</name>
        <dbReference type="ChEBI" id="CHEBI:29105"/>
    </cofactor>
</comment>
<evidence type="ECO:0000256" key="4">
    <source>
        <dbReference type="ARBA" id="ARBA00023125"/>
    </source>
</evidence>
<dbReference type="InterPro" id="IPR035451">
    <property type="entry name" value="Ada-like_dom_sf"/>
</dbReference>
<comment type="caution">
    <text evidence="8">The sequence shown here is derived from an EMBL/GenBank/DDBJ whole genome shotgun (WGS) entry which is preliminary data.</text>
</comment>
<dbReference type="PROSITE" id="PS01124">
    <property type="entry name" value="HTH_ARAC_FAMILY_2"/>
    <property type="match status" value="1"/>
</dbReference>